<dbReference type="Pfam" id="PF00583">
    <property type="entry name" value="Acetyltransf_1"/>
    <property type="match status" value="1"/>
</dbReference>
<evidence type="ECO:0000313" key="1">
    <source>
        <dbReference type="EMBL" id="QKS22359.1"/>
    </source>
</evidence>
<dbReference type="InterPro" id="IPR016181">
    <property type="entry name" value="Acyl_CoA_acyltransferase"/>
</dbReference>
<gene>
    <name evidence="1" type="ORF">FX987_00101</name>
</gene>
<accession>A0A653MQX5</accession>
<dbReference type="Gene3D" id="3.40.630.30">
    <property type="match status" value="1"/>
</dbReference>
<proteinExistence type="predicted"/>
<dbReference type="SUPFAM" id="SSF55729">
    <property type="entry name" value="Acyl-CoA N-acyltransferases (Nat)"/>
    <property type="match status" value="1"/>
</dbReference>
<protein>
    <submittedName>
        <fullName evidence="1">Uncharacterized protein</fullName>
    </submittedName>
</protein>
<organism evidence="1 2">
    <name type="scientific">Vreelandella titanicae</name>
    <dbReference type="NCBI Taxonomy" id="664683"/>
    <lineage>
        <taxon>Bacteria</taxon>
        <taxon>Pseudomonadati</taxon>
        <taxon>Pseudomonadota</taxon>
        <taxon>Gammaproteobacteria</taxon>
        <taxon>Oceanospirillales</taxon>
        <taxon>Halomonadaceae</taxon>
        <taxon>Vreelandella</taxon>
    </lineage>
</organism>
<dbReference type="RefSeq" id="WP_022520600.1">
    <property type="nucleotide sequence ID" value="NZ_CBDIPO010000003.1"/>
</dbReference>
<name>A0A653MQX5_9GAMM</name>
<dbReference type="Proteomes" id="UP000509761">
    <property type="component" value="Chromosome"/>
</dbReference>
<reference evidence="1 2" key="1">
    <citation type="submission" date="2019-12" db="EMBL/GenBank/DDBJ databases">
        <title>Genome sequencing and assembly of endphytes of Porphyra tenera.</title>
        <authorList>
            <person name="Park J.M."/>
            <person name="Shin R."/>
            <person name="Jo S.H."/>
        </authorList>
    </citation>
    <scope>NUCLEOTIDE SEQUENCE [LARGE SCALE GENOMIC DNA]</scope>
    <source>
        <strain evidence="1 2">GPM3</strain>
    </source>
</reference>
<dbReference type="PROSITE" id="PS51186">
    <property type="entry name" value="GNAT"/>
    <property type="match status" value="1"/>
</dbReference>
<dbReference type="GO" id="GO:0016747">
    <property type="term" value="F:acyltransferase activity, transferring groups other than amino-acyl groups"/>
    <property type="evidence" value="ECO:0007669"/>
    <property type="project" value="InterPro"/>
</dbReference>
<dbReference type="AlphaFoldDB" id="A0A653MQX5"/>
<keyword evidence="2" id="KW-1185">Reference proteome</keyword>
<evidence type="ECO:0000313" key="2">
    <source>
        <dbReference type="Proteomes" id="UP000509761"/>
    </source>
</evidence>
<dbReference type="CDD" id="cd04301">
    <property type="entry name" value="NAT_SF"/>
    <property type="match status" value="1"/>
</dbReference>
<dbReference type="EMBL" id="CP054580">
    <property type="protein sequence ID" value="QKS22359.1"/>
    <property type="molecule type" value="Genomic_DNA"/>
</dbReference>
<dbReference type="InterPro" id="IPR000182">
    <property type="entry name" value="GNAT_dom"/>
</dbReference>
<sequence length="156" mass="17115">MTVRAAEKNDIAAIAEVYQACFPREKNHALWIESSFNTYPRGVYYVVEVDGLVRGYILWCVKNGFREKSIIELEQIGIHPEAAGRGLGKQLIVESLAPFKAHVRRQGCDVGAVMVTTSEGNFAEKLYQSTLGVSRAAVISGYGAGDEVILYNASVE</sequence>
<accession>A0A6N0YSD6</accession>